<evidence type="ECO:0000256" key="1">
    <source>
        <dbReference type="ARBA" id="ARBA00022490"/>
    </source>
</evidence>
<comment type="subcellular location">
    <subcellularLocation>
        <location evidence="6">Cytoplasm</location>
    </subcellularLocation>
</comment>
<dbReference type="InterPro" id="IPR012340">
    <property type="entry name" value="NA-bd_OB-fold"/>
</dbReference>
<evidence type="ECO:0000256" key="4">
    <source>
        <dbReference type="ARBA" id="ARBA00023172"/>
    </source>
</evidence>
<gene>
    <name evidence="6" type="primary">ruvA</name>
    <name evidence="8" type="ORF">Deia_00102</name>
</gene>
<dbReference type="GO" id="GO:0009379">
    <property type="term" value="C:Holliday junction helicase complex"/>
    <property type="evidence" value="ECO:0007669"/>
    <property type="project" value="InterPro"/>
</dbReference>
<keyword evidence="1 6" id="KW-0963">Cytoplasm</keyword>
<feature type="domain" description="DNA helicase Holliday junction RuvA type" evidence="7">
    <location>
        <begin position="1"/>
        <end position="61"/>
    </location>
</feature>
<evidence type="ECO:0000256" key="2">
    <source>
        <dbReference type="ARBA" id="ARBA00022763"/>
    </source>
</evidence>
<keyword evidence="5 6" id="KW-0234">DNA repair</keyword>
<feature type="region of interest" description="Domain III" evidence="6">
    <location>
        <begin position="153"/>
        <end position="205"/>
    </location>
</feature>
<dbReference type="InterPro" id="IPR011114">
    <property type="entry name" value="RuvA_C"/>
</dbReference>
<keyword evidence="2 6" id="KW-0227">DNA damage</keyword>
<dbReference type="RefSeq" id="WP_146820222.1">
    <property type="nucleotide sequence ID" value="NZ_CP029077.1"/>
</dbReference>
<accession>A0A5B8XDF2</accession>
<evidence type="ECO:0000259" key="7">
    <source>
        <dbReference type="Pfam" id="PF01330"/>
    </source>
</evidence>
<dbReference type="CDD" id="cd14332">
    <property type="entry name" value="UBA_RuvA_C"/>
    <property type="match status" value="1"/>
</dbReference>
<evidence type="ECO:0000256" key="3">
    <source>
        <dbReference type="ARBA" id="ARBA00023125"/>
    </source>
</evidence>
<dbReference type="Pfam" id="PF01330">
    <property type="entry name" value="RuvA_N"/>
    <property type="match status" value="1"/>
</dbReference>
<dbReference type="SUPFAM" id="SSF46929">
    <property type="entry name" value="DNA helicase RuvA subunit, C-terminal domain"/>
    <property type="match status" value="1"/>
</dbReference>
<protein>
    <recommendedName>
        <fullName evidence="6">Holliday junction branch migration complex subunit RuvA</fullName>
    </recommendedName>
</protein>
<sequence length="205" mass="22581">MIAKLIGKVHEVCEDRVLLDVSGVIYEIICPRSTLTNITCGVQICLEIVHIFREDGQFLYGFSTKDEKFWFLELTKISGLGPKFAISVLSTLTVDEIYSGILSQDEKLFAKANGVGAKLATRIVTEMQSVLKKIGTQSVNNVKSVSSVQAKNSKNNSLLEATDALVALGFQKSQVYQIISKKFAEDGEISTEDLIKFYLSSVAMK</sequence>
<dbReference type="GO" id="GO:0048476">
    <property type="term" value="C:Holliday junction resolvase complex"/>
    <property type="evidence" value="ECO:0007669"/>
    <property type="project" value="UniProtKB-UniRule"/>
</dbReference>
<dbReference type="GO" id="GO:0005737">
    <property type="term" value="C:cytoplasm"/>
    <property type="evidence" value="ECO:0007669"/>
    <property type="project" value="UniProtKB-SubCell"/>
</dbReference>
<evidence type="ECO:0000256" key="5">
    <source>
        <dbReference type="ARBA" id="ARBA00023204"/>
    </source>
</evidence>
<keyword evidence="3 6" id="KW-0238">DNA-binding</keyword>
<comment type="caution">
    <text evidence="6">Lacks conserved residue(s) required for the propagation of feature annotation.</text>
</comment>
<keyword evidence="8" id="KW-0347">Helicase</keyword>
<proteinExistence type="inferred from homology"/>
<evidence type="ECO:0000256" key="6">
    <source>
        <dbReference type="HAMAP-Rule" id="MF_00031"/>
    </source>
</evidence>
<dbReference type="GO" id="GO:0000400">
    <property type="term" value="F:four-way junction DNA binding"/>
    <property type="evidence" value="ECO:0007669"/>
    <property type="project" value="UniProtKB-UniRule"/>
</dbReference>
<evidence type="ECO:0000313" key="9">
    <source>
        <dbReference type="Proteomes" id="UP000321934"/>
    </source>
</evidence>
<comment type="function">
    <text evidence="6">The RuvA-RuvB-RuvC complex processes Holliday junction (HJ) DNA during genetic recombination and DNA repair, while the RuvA-RuvB complex plays an important role in the rescue of blocked DNA replication forks via replication fork reversal (RFR). RuvA specifically binds to HJ cruciform DNA, conferring on it an open structure. The RuvB hexamer acts as an ATP-dependent pump, pulling dsDNA into and through the RuvAB complex. HJ branch migration allows RuvC to scan DNA until it finds its consensus sequence, where it cleaves and resolves the cruciform DNA.</text>
</comment>
<dbReference type="Pfam" id="PF14520">
    <property type="entry name" value="HHH_5"/>
    <property type="match status" value="1"/>
</dbReference>
<name>A0A5B8XDF2_9RICK</name>
<dbReference type="AlphaFoldDB" id="A0A5B8XDF2"/>
<dbReference type="Gene3D" id="1.10.8.10">
    <property type="entry name" value="DNA helicase RuvA subunit, C-terminal domain"/>
    <property type="match status" value="1"/>
</dbReference>
<evidence type="ECO:0000313" key="8">
    <source>
        <dbReference type="EMBL" id="QED22915.1"/>
    </source>
</evidence>
<comment type="domain">
    <text evidence="6">Has three domains with a flexible linker between the domains II and III and assumes an 'L' shape. Domain III is highly mobile and contacts RuvB.</text>
</comment>
<dbReference type="InterPro" id="IPR000085">
    <property type="entry name" value="RuvA"/>
</dbReference>
<keyword evidence="9" id="KW-1185">Reference proteome</keyword>
<dbReference type="InterPro" id="IPR010994">
    <property type="entry name" value="RuvA_2-like"/>
</dbReference>
<dbReference type="GO" id="GO:0009378">
    <property type="term" value="F:four-way junction helicase activity"/>
    <property type="evidence" value="ECO:0007669"/>
    <property type="project" value="InterPro"/>
</dbReference>
<dbReference type="OrthoDB" id="5293449at2"/>
<keyword evidence="8" id="KW-0547">Nucleotide-binding</keyword>
<dbReference type="EMBL" id="CP029077">
    <property type="protein sequence ID" value="QED22915.1"/>
    <property type="molecule type" value="Genomic_DNA"/>
</dbReference>
<dbReference type="NCBIfam" id="TIGR00084">
    <property type="entry name" value="ruvA"/>
    <property type="match status" value="1"/>
</dbReference>
<keyword evidence="8" id="KW-0067">ATP-binding</keyword>
<dbReference type="InterPro" id="IPR013849">
    <property type="entry name" value="DNA_helicase_Holl-junc_RuvA_I"/>
</dbReference>
<dbReference type="GO" id="GO:0006310">
    <property type="term" value="P:DNA recombination"/>
    <property type="evidence" value="ECO:0007669"/>
    <property type="project" value="UniProtKB-UniRule"/>
</dbReference>
<reference evidence="8 9" key="1">
    <citation type="journal article" date="2019" name="ISME J.">
        <title>Deianiraea, an extracellular bacterium associated with the ciliate Paramecium, suggests an alternative scenario for the evolution of Rickettsiales.</title>
        <authorList>
            <person name="Castelli M."/>
            <person name="Sabaneyeva E."/>
            <person name="Lanzoni O."/>
            <person name="Lebedeva N."/>
            <person name="Floriano A.M."/>
            <person name="Gaiarsa S."/>
            <person name="Benken K."/>
            <person name="Modeo L."/>
            <person name="Bandi C."/>
            <person name="Potekhin A."/>
            <person name="Sassera D."/>
            <person name="Petroni G."/>
        </authorList>
    </citation>
    <scope>NUCLEOTIDE SEQUENCE [LARGE SCALE GENOMIC DNA]</scope>
    <source>
        <strain evidence="8">CyL4-1</strain>
    </source>
</reference>
<dbReference type="InterPro" id="IPR036267">
    <property type="entry name" value="RuvA_C_sf"/>
</dbReference>
<dbReference type="GO" id="GO:0005524">
    <property type="term" value="F:ATP binding"/>
    <property type="evidence" value="ECO:0007669"/>
    <property type="project" value="InterPro"/>
</dbReference>
<dbReference type="Gene3D" id="2.40.50.140">
    <property type="entry name" value="Nucleic acid-binding proteins"/>
    <property type="match status" value="1"/>
</dbReference>
<dbReference type="Proteomes" id="UP000321934">
    <property type="component" value="Chromosome"/>
</dbReference>
<comment type="similarity">
    <text evidence="6">Belongs to the RuvA family.</text>
</comment>
<organism evidence="8 9">
    <name type="scientific">Candidatus Deianiraea vastatrix</name>
    <dbReference type="NCBI Taxonomy" id="2163644"/>
    <lineage>
        <taxon>Bacteria</taxon>
        <taxon>Pseudomonadati</taxon>
        <taxon>Pseudomonadota</taxon>
        <taxon>Alphaproteobacteria</taxon>
        <taxon>Rickettsiales</taxon>
        <taxon>Candidatus Deianiraeaceae</taxon>
        <taxon>Candidatus Deianiraea</taxon>
    </lineage>
</organism>
<dbReference type="SUPFAM" id="SSF47781">
    <property type="entry name" value="RuvA domain 2-like"/>
    <property type="match status" value="1"/>
</dbReference>
<dbReference type="HAMAP" id="MF_00031">
    <property type="entry name" value="DNA_HJ_migration_RuvA"/>
    <property type="match status" value="1"/>
</dbReference>
<keyword evidence="8" id="KW-0378">Hydrolase</keyword>
<comment type="subunit">
    <text evidence="6">Homotetramer. Forms an RuvA(8)-RuvB(12)-Holliday junction (HJ) complex. HJ DNA is sandwiched between 2 RuvA tetramers; dsDNA enters through RuvA and exits via RuvB. An RuvB hexamer assembles on each DNA strand where it exits the tetramer. Each RuvB hexamer is contacted by two RuvA subunits (via domain III) on 2 adjacent RuvB subunits; this complex drives branch migration. In the full resolvosome a probable DNA-RuvA(4)-RuvB(12)-RuvC(2) complex forms which resolves the HJ.</text>
</comment>
<keyword evidence="4 6" id="KW-0233">DNA recombination</keyword>
<dbReference type="Gene3D" id="1.10.150.20">
    <property type="entry name" value="5' to 3' exonuclease, C-terminal subdomain"/>
    <property type="match status" value="1"/>
</dbReference>
<dbReference type="GO" id="GO:0006281">
    <property type="term" value="P:DNA repair"/>
    <property type="evidence" value="ECO:0007669"/>
    <property type="project" value="UniProtKB-UniRule"/>
</dbReference>
<dbReference type="SUPFAM" id="SSF50249">
    <property type="entry name" value="Nucleic acid-binding proteins"/>
    <property type="match status" value="1"/>
</dbReference>